<name>A0ABP8RUB4_9PSEU</name>
<keyword evidence="2" id="KW-1185">Reference proteome</keyword>
<comment type="caution">
    <text evidence="1">The sequence shown here is derived from an EMBL/GenBank/DDBJ whole genome shotgun (WGS) entry which is preliminary data.</text>
</comment>
<dbReference type="EMBL" id="BAABGT010000053">
    <property type="protein sequence ID" value="GAA4549645.1"/>
    <property type="molecule type" value="Genomic_DNA"/>
</dbReference>
<dbReference type="Proteomes" id="UP001501598">
    <property type="component" value="Unassembled WGS sequence"/>
</dbReference>
<gene>
    <name evidence="1" type="ORF">GCM10023175_38070</name>
</gene>
<accession>A0ABP8RUB4</accession>
<sequence length="75" mass="8100">MWRGSCGPVPFRGLLAAEPRLFRVPVDVRLEGYDGADLLAEGSDVLLCRRGTYSDFAPRKVSSSRASTRDSSAPG</sequence>
<protein>
    <submittedName>
        <fullName evidence="1">Uncharacterized protein</fullName>
    </submittedName>
</protein>
<reference evidence="2" key="1">
    <citation type="journal article" date="2019" name="Int. J. Syst. Evol. Microbiol.">
        <title>The Global Catalogue of Microorganisms (GCM) 10K type strain sequencing project: providing services to taxonomists for standard genome sequencing and annotation.</title>
        <authorList>
            <consortium name="The Broad Institute Genomics Platform"/>
            <consortium name="The Broad Institute Genome Sequencing Center for Infectious Disease"/>
            <person name="Wu L."/>
            <person name="Ma J."/>
        </authorList>
    </citation>
    <scope>NUCLEOTIDE SEQUENCE [LARGE SCALE GENOMIC DNA]</scope>
    <source>
        <strain evidence="2">JCM 17906</strain>
    </source>
</reference>
<organism evidence="1 2">
    <name type="scientific">Pseudonocardia xishanensis</name>
    <dbReference type="NCBI Taxonomy" id="630995"/>
    <lineage>
        <taxon>Bacteria</taxon>
        <taxon>Bacillati</taxon>
        <taxon>Actinomycetota</taxon>
        <taxon>Actinomycetes</taxon>
        <taxon>Pseudonocardiales</taxon>
        <taxon>Pseudonocardiaceae</taxon>
        <taxon>Pseudonocardia</taxon>
    </lineage>
</organism>
<evidence type="ECO:0000313" key="1">
    <source>
        <dbReference type="EMBL" id="GAA4549645.1"/>
    </source>
</evidence>
<proteinExistence type="predicted"/>
<evidence type="ECO:0000313" key="2">
    <source>
        <dbReference type="Proteomes" id="UP001501598"/>
    </source>
</evidence>